<name>A0A645IEF9_9ZZZZ</name>
<protein>
    <submittedName>
        <fullName evidence="1">Uncharacterized protein</fullName>
    </submittedName>
</protein>
<reference evidence="1" key="1">
    <citation type="submission" date="2019-08" db="EMBL/GenBank/DDBJ databases">
        <authorList>
            <person name="Kucharzyk K."/>
            <person name="Murdoch R.W."/>
            <person name="Higgins S."/>
            <person name="Loffler F."/>
        </authorList>
    </citation>
    <scope>NUCLEOTIDE SEQUENCE</scope>
</reference>
<accession>A0A645IEF9</accession>
<dbReference type="AlphaFoldDB" id="A0A645IEF9"/>
<organism evidence="1">
    <name type="scientific">bioreactor metagenome</name>
    <dbReference type="NCBI Taxonomy" id="1076179"/>
    <lineage>
        <taxon>unclassified sequences</taxon>
        <taxon>metagenomes</taxon>
        <taxon>ecological metagenomes</taxon>
    </lineage>
</organism>
<evidence type="ECO:0000313" key="1">
    <source>
        <dbReference type="EMBL" id="MPN49711.1"/>
    </source>
</evidence>
<sequence>MPDKAAVAEGGVQADSENAVKRYGYDPKVTPCVHGTGLFDDRLNNFLHKPKQEWKSGQFQ</sequence>
<comment type="caution">
    <text evidence="1">The sequence shown here is derived from an EMBL/GenBank/DDBJ whole genome shotgun (WGS) entry which is preliminary data.</text>
</comment>
<gene>
    <name evidence="1" type="ORF">SDC9_197333</name>
</gene>
<proteinExistence type="predicted"/>
<dbReference type="EMBL" id="VSSQ01113205">
    <property type="protein sequence ID" value="MPN49711.1"/>
    <property type="molecule type" value="Genomic_DNA"/>
</dbReference>